<dbReference type="Proteomes" id="UP000002595">
    <property type="component" value="Chromosome"/>
</dbReference>
<keyword evidence="2" id="KW-1133">Transmembrane helix</keyword>
<dbReference type="GeneID" id="4617212"/>
<evidence type="ECO:0000256" key="1">
    <source>
        <dbReference type="SAM" id="Coils"/>
    </source>
</evidence>
<gene>
    <name evidence="3" type="ordered locus">Pisl_0074</name>
</gene>
<evidence type="ECO:0000313" key="3">
    <source>
        <dbReference type="EMBL" id="ABL87258.1"/>
    </source>
</evidence>
<evidence type="ECO:0000256" key="2">
    <source>
        <dbReference type="SAM" id="Phobius"/>
    </source>
</evidence>
<reference evidence="3" key="1">
    <citation type="submission" date="2006-12" db="EMBL/GenBank/DDBJ databases">
        <title>Complete sequence of Pyrobaculum islandicum DSM 4184.</title>
        <authorList>
            <person name="Copeland A."/>
            <person name="Lucas S."/>
            <person name="Lapidus A."/>
            <person name="Barry K."/>
            <person name="Detter J.C."/>
            <person name="Glavina del Rio T."/>
            <person name="Dalin E."/>
            <person name="Tice H."/>
            <person name="Pitluck S."/>
            <person name="Meincke L."/>
            <person name="Brettin T."/>
            <person name="Bruce D."/>
            <person name="Han C."/>
            <person name="Tapia R."/>
            <person name="Gilna P."/>
            <person name="Schmutz J."/>
            <person name="Larimer F."/>
            <person name="Land M."/>
            <person name="Hauser L."/>
            <person name="Kyrpides N."/>
            <person name="Mikhailova N."/>
            <person name="Cozen A.E."/>
            <person name="Fitz-Gibbon S.T."/>
            <person name="House C.H."/>
            <person name="Saltikov C."/>
            <person name="Lowe T."/>
            <person name="Richardson P."/>
        </authorList>
    </citation>
    <scope>NUCLEOTIDE SEQUENCE [LARGE SCALE GENOMIC DNA]</scope>
    <source>
        <strain evidence="3">DSM 4184</strain>
    </source>
</reference>
<accession>A1RQM6</accession>
<name>A1RQM6_PYRIL</name>
<dbReference type="RefSeq" id="WP_011761835.1">
    <property type="nucleotide sequence ID" value="NC_008701.1"/>
</dbReference>
<sequence>MKSKLVVVLLAAALAAAQQLYVPVLVDVAHGEATKGLDFWVNSTANPLAITDFAMLYVLVPPDAKLDPTLSKLNATKMATIIRGDFSTIDLSKFNVIILGQPPKPLSEAELAALKKWFESGGKVLWCAADSDYPAQGSEESQAVCNDIAEYLGAHIRVDYVSVEDPQYNARAGYRVIGVVDPPPQLAFLGFLAQRVLFHGPGVIAVVLPDGRWVPATSPETQKAYGNIYVIARTTERGTIVEHRTSADGKGRDGKAHKAGDRGVFALMAAEIMPSGSVLILSGETPYGGYEPMTAPIYYRVQLDGPRFLRNLLLWATGNYRELTTMVYQVRQMAQITSDVSSLKNTAAALQNEVSAVKNAVSQVSTKVDAVGGQVAALSQKIDQLAQQLNAAVAEANNAKTTAFVGTALALIFAIVAAALALRRK</sequence>
<dbReference type="SUPFAM" id="SSF52317">
    <property type="entry name" value="Class I glutamine amidotransferase-like"/>
    <property type="match status" value="1"/>
</dbReference>
<keyword evidence="2" id="KW-0472">Membrane</keyword>
<dbReference type="EMBL" id="CP000504">
    <property type="protein sequence ID" value="ABL87258.1"/>
    <property type="molecule type" value="Genomic_DNA"/>
</dbReference>
<dbReference type="STRING" id="384616.Pisl_0074"/>
<keyword evidence="1" id="KW-0175">Coiled coil</keyword>
<dbReference type="InterPro" id="IPR029062">
    <property type="entry name" value="Class_I_gatase-like"/>
</dbReference>
<feature type="coiled-coil region" evidence="1">
    <location>
        <begin position="333"/>
        <end position="402"/>
    </location>
</feature>
<dbReference type="OrthoDB" id="18576at2157"/>
<dbReference type="HOGENOM" id="CLU_050811_0_0_2"/>
<organism evidence="3 4">
    <name type="scientific">Pyrobaculum islandicum (strain DSM 4184 / JCM 9189 / GEO3)</name>
    <dbReference type="NCBI Taxonomy" id="384616"/>
    <lineage>
        <taxon>Archaea</taxon>
        <taxon>Thermoproteota</taxon>
        <taxon>Thermoprotei</taxon>
        <taxon>Thermoproteales</taxon>
        <taxon>Thermoproteaceae</taxon>
        <taxon>Pyrobaculum</taxon>
    </lineage>
</organism>
<dbReference type="AlphaFoldDB" id="A1RQM6"/>
<dbReference type="eggNOG" id="arCOG01310">
    <property type="taxonomic scope" value="Archaea"/>
</dbReference>
<protein>
    <submittedName>
        <fullName evidence="3">Uncharacterized protein</fullName>
    </submittedName>
</protein>
<dbReference type="KEGG" id="pis:Pisl_0074"/>
<keyword evidence="4" id="KW-1185">Reference proteome</keyword>
<proteinExistence type="predicted"/>
<feature type="transmembrane region" description="Helical" evidence="2">
    <location>
        <begin position="403"/>
        <end position="422"/>
    </location>
</feature>
<dbReference type="Gene3D" id="1.20.5.340">
    <property type="match status" value="1"/>
</dbReference>
<evidence type="ECO:0000313" key="4">
    <source>
        <dbReference type="Proteomes" id="UP000002595"/>
    </source>
</evidence>
<keyword evidence="2" id="KW-0812">Transmembrane</keyword>